<evidence type="ECO:0000256" key="2">
    <source>
        <dbReference type="ARBA" id="ARBA00010289"/>
    </source>
</evidence>
<dbReference type="GO" id="GO:0016592">
    <property type="term" value="C:mediator complex"/>
    <property type="evidence" value="ECO:0007669"/>
    <property type="project" value="InterPro"/>
</dbReference>
<dbReference type="STRING" id="5601.A0A0D2FF41"/>
<gene>
    <name evidence="14" type="ORF">PV04_05964</name>
</gene>
<keyword evidence="7" id="KW-0010">Activator</keyword>
<feature type="region of interest" description="Disordered" evidence="12">
    <location>
        <begin position="1"/>
        <end position="85"/>
    </location>
</feature>
<feature type="compositionally biased region" description="Acidic residues" evidence="12">
    <location>
        <begin position="118"/>
        <end position="127"/>
    </location>
</feature>
<evidence type="ECO:0000256" key="3">
    <source>
        <dbReference type="ARBA" id="ARBA00011629"/>
    </source>
</evidence>
<keyword evidence="9" id="KW-0539">Nucleus</keyword>
<evidence type="ECO:0000256" key="12">
    <source>
        <dbReference type="SAM" id="MobiDB-lite"/>
    </source>
</evidence>
<evidence type="ECO:0000256" key="7">
    <source>
        <dbReference type="ARBA" id="ARBA00023159"/>
    </source>
</evidence>
<dbReference type="Pfam" id="PF09497">
    <property type="entry name" value="Med12"/>
    <property type="match status" value="1"/>
</dbReference>
<dbReference type="EMBL" id="KN846959">
    <property type="protein sequence ID" value="KIW66653.1"/>
    <property type="molecule type" value="Genomic_DNA"/>
</dbReference>
<name>A0A0D2FF41_9EURO</name>
<evidence type="ECO:0000256" key="5">
    <source>
        <dbReference type="ARBA" id="ARBA00022491"/>
    </source>
</evidence>
<accession>A0A0D2FF41</accession>
<keyword evidence="15" id="KW-1185">Reference proteome</keyword>
<feature type="domain" description="Mediator complex subunit Med12" evidence="13">
    <location>
        <begin position="257"/>
        <end position="320"/>
    </location>
</feature>
<keyword evidence="8" id="KW-0804">Transcription</keyword>
<protein>
    <recommendedName>
        <fullName evidence="4">Mediator of RNA polymerase II transcription subunit 12</fullName>
    </recommendedName>
    <alternativeName>
        <fullName evidence="11">Mediator complex subunit 12</fullName>
    </alternativeName>
</protein>
<feature type="compositionally biased region" description="Pro residues" evidence="12">
    <location>
        <begin position="8"/>
        <end position="22"/>
    </location>
</feature>
<dbReference type="Pfam" id="PF25326">
    <property type="entry name" value="ARM_SRB8"/>
    <property type="match status" value="1"/>
</dbReference>
<evidence type="ECO:0000313" key="14">
    <source>
        <dbReference type="EMBL" id="KIW66653.1"/>
    </source>
</evidence>
<dbReference type="PANTHER" id="PTHR46567:SF1">
    <property type="entry name" value="MEDIATOR OF RNA POLYMERASE II TRANSCRIPTION SUBUNIT 12"/>
    <property type="match status" value="1"/>
</dbReference>
<feature type="compositionally biased region" description="Polar residues" evidence="12">
    <location>
        <begin position="68"/>
        <end position="85"/>
    </location>
</feature>
<keyword evidence="6" id="KW-0805">Transcription regulation</keyword>
<dbReference type="InterPro" id="IPR019035">
    <property type="entry name" value="Mediator_Med12"/>
</dbReference>
<dbReference type="HOGENOM" id="CLU_002034_1_0_1"/>
<sequence length="1514" mass="169021">MTSIPLAEPRPPPQLPRPPGLSRPPVRRSVSNVFSSPDRRPSGLQRQMSDIGDDRPAKRRKMEIEGQQLDQASSHNNLPAGVQQSADAEAEIQNIQLRWVKPSAIRRRTGKSLVKNDDDGEREEDVPELPPRPWRTTELSNAVEESKPTHRSRVNIPVPNTPDSIELPSAVPHFVPRKPAGFFPWTGKHAEDILSDTNVKTGYFDKPPNPTEKELNTARVPLYNAFKHKSGVDSLSVLFSLVLDQKSLHGTTSSVSTFKPPPRVTLTEAKRKSWIADLANADVPLRRLSRTIPQGIRGQALLDQCLQSDVPLSRAIWFAKCVCANEIRTLKRKGTAPTVAVGTESKWLREWTISVEQFLEARLAQSSLPDWRSNIQYALRLTARFYLENLLDRDHYLDWILSSLASADVGHTPFWLMITHIYKQDLSQYRRRGSRFVEALINKFQSLANVQEPAIAPVRQRLRAAIRELLFARSALFLMPDRWPQNMEVIRACLDQTLPAERQLFDGLNRINERVMGYNKAEISSIRTPDQALVEILDAARVPYNLTDLEDTLRSACSDFALLMQTCLEWSCTRFRYSRTRIYLITRLVKRWQREGLDVDTAILNFLSAYKERRTTADPQSLKHLIAQFSRSDGFTISKYMQWLMVRGLPKDGTVRIDTNSIFGSAEGTWQEEEPEAAHFLLDLSLNKVESHVVNLRRTILERAGFDPSSEEATFRECIRFVEQRLADPNSASKTKAPSVTEPSFALLPWTIRTRISMWLRARALEGAKAEQTGPALPGSRILNEEQFFLIRHVLESMDDEAVLADVVGILSTSKNDDLVASLVATIHFHADAFSSMGALELLQKQMCQVYMTWRPAKPTMPLLTSTLLDLCTAFPPKAPAVKLLQQDLVRGDRGRAVAACSPYSDGIAESLQQAGATFVEDFEAILQSETNMNEQTMNGLFSVLVDRIEKQQKFEDDPQTTLSFCQLLSRLRLCRRGQGDLLIQKWISRLLPRLDSKWGPLLLQNLLSTGCITITGLREAVATSKHGTRRNVAFASLLYQILGHTKGTVRDWAAYQTRTRWYEYVQREPKAALETLCEAGLQGFSPKFDSLLLSLLVNGSTLSSCVLSAGARQWFLKTLSRSLTCRDGELTVSDLRALFQTMNIFSHPYVQLRLRCTPENSAENASGANHDELADVLYASLQQTMQTSPSSSTKGQDRRFAQFLQTVGPEVATLIRHKVENEFLEASPKLPPGKATSPLAAVFPGETQQLPSIIERAFQVCRKDTAPSVGFMSQLIDRLSLYFKSLAYASAAPSNPNTAAQPAIPGISGPSTAMNTPQMVAAPSAPAISTSEPTSSVCSLPCLSYLKYMLQMVCLQRPALIQAGRNGPNPKQGQSEQVQLLVRLASIATHPIMVAASKQQGNKEQQALAKDVILSMFDIIATIIDEVSDEVNMMCGKLLKDKLQDGRVRYLFGSISMLGSVQVQDMGQGLQLTKEGKGIIGEWKPRMWEVLNSGSGKENETSLGLGLFGARYS</sequence>
<dbReference type="SMART" id="SM01281">
    <property type="entry name" value="Med12"/>
    <property type="match status" value="1"/>
</dbReference>
<dbReference type="GO" id="GO:0006357">
    <property type="term" value="P:regulation of transcription by RNA polymerase II"/>
    <property type="evidence" value="ECO:0007669"/>
    <property type="project" value="InterPro"/>
</dbReference>
<evidence type="ECO:0000256" key="9">
    <source>
        <dbReference type="ARBA" id="ARBA00023242"/>
    </source>
</evidence>
<evidence type="ECO:0000256" key="4">
    <source>
        <dbReference type="ARBA" id="ARBA00019622"/>
    </source>
</evidence>
<evidence type="ECO:0000256" key="1">
    <source>
        <dbReference type="ARBA" id="ARBA00004123"/>
    </source>
</evidence>
<keyword evidence="5" id="KW-0678">Repressor</keyword>
<evidence type="ECO:0000256" key="11">
    <source>
        <dbReference type="ARBA" id="ARBA00032010"/>
    </source>
</evidence>
<dbReference type="GO" id="GO:0003712">
    <property type="term" value="F:transcription coregulator activity"/>
    <property type="evidence" value="ECO:0007669"/>
    <property type="project" value="InterPro"/>
</dbReference>
<evidence type="ECO:0000256" key="8">
    <source>
        <dbReference type="ARBA" id="ARBA00023163"/>
    </source>
</evidence>
<evidence type="ECO:0000313" key="15">
    <source>
        <dbReference type="Proteomes" id="UP000054266"/>
    </source>
</evidence>
<feature type="compositionally biased region" description="Low complexity" evidence="12">
    <location>
        <begin position="23"/>
        <end position="36"/>
    </location>
</feature>
<dbReference type="PANTHER" id="PTHR46567">
    <property type="entry name" value="MEDIATOR OF RNA POLYMERASE II TRANSCRIPTION SUBUNIT 12"/>
    <property type="match status" value="1"/>
</dbReference>
<comment type="similarity">
    <text evidence="2">Belongs to the Mediator complex subunit 12 family.</text>
</comment>
<evidence type="ECO:0000256" key="10">
    <source>
        <dbReference type="ARBA" id="ARBA00025661"/>
    </source>
</evidence>
<organism evidence="14 15">
    <name type="scientific">Phialophora macrospora</name>
    <dbReference type="NCBI Taxonomy" id="1851006"/>
    <lineage>
        <taxon>Eukaryota</taxon>
        <taxon>Fungi</taxon>
        <taxon>Dikarya</taxon>
        <taxon>Ascomycota</taxon>
        <taxon>Pezizomycotina</taxon>
        <taxon>Eurotiomycetes</taxon>
        <taxon>Chaetothyriomycetidae</taxon>
        <taxon>Chaetothyriales</taxon>
        <taxon>Herpotrichiellaceae</taxon>
        <taxon>Phialophora</taxon>
    </lineage>
</organism>
<evidence type="ECO:0000256" key="6">
    <source>
        <dbReference type="ARBA" id="ARBA00023015"/>
    </source>
</evidence>
<evidence type="ECO:0000259" key="13">
    <source>
        <dbReference type="SMART" id="SM01281"/>
    </source>
</evidence>
<dbReference type="InterPro" id="IPR057344">
    <property type="entry name" value="ARM_SRB8"/>
</dbReference>
<comment type="function">
    <text evidence="10">Component of the SRB8-11 complex. The SRB8-11 complex is a regulatory module of the Mediator complex which is itself involved in regulation of basal and activated RNA polymerase II-dependent transcription. The SRB8-11 complex may be involved in the transcriptional repression of a subset of genes regulated by Mediator. It may inhibit the association of the Mediator complex with RNA polymerase II to form the holoenzyme complex.</text>
</comment>
<reference evidence="14 15" key="1">
    <citation type="submission" date="2015-01" db="EMBL/GenBank/DDBJ databases">
        <title>The Genome Sequence of Capronia semiimmersa CBS27337.</title>
        <authorList>
            <consortium name="The Broad Institute Genomics Platform"/>
            <person name="Cuomo C."/>
            <person name="de Hoog S."/>
            <person name="Gorbushina A."/>
            <person name="Stielow B."/>
            <person name="Teixiera M."/>
            <person name="Abouelleil A."/>
            <person name="Chapman S.B."/>
            <person name="Priest M."/>
            <person name="Young S.K."/>
            <person name="Wortman J."/>
            <person name="Nusbaum C."/>
            <person name="Birren B."/>
        </authorList>
    </citation>
    <scope>NUCLEOTIDE SEQUENCE [LARGE SCALE GENOMIC DNA]</scope>
    <source>
        <strain evidence="14 15">CBS 27337</strain>
    </source>
</reference>
<comment type="subunit">
    <text evidence="3">Component of the SRB8-11 complex, which itself associates with the Mediator complex.</text>
</comment>
<feature type="region of interest" description="Disordered" evidence="12">
    <location>
        <begin position="110"/>
        <end position="163"/>
    </location>
</feature>
<dbReference type="Proteomes" id="UP000054266">
    <property type="component" value="Unassembled WGS sequence"/>
</dbReference>
<proteinExistence type="inferred from homology"/>
<comment type="subcellular location">
    <subcellularLocation>
        <location evidence="1">Nucleus</location>
    </subcellularLocation>
</comment>